<feature type="region of interest" description="Disordered" evidence="3">
    <location>
        <begin position="1"/>
        <end position="21"/>
    </location>
</feature>
<name>A0A2T2YFS4_9BACT</name>
<evidence type="ECO:0000256" key="3">
    <source>
        <dbReference type="SAM" id="MobiDB-lite"/>
    </source>
</evidence>
<evidence type="ECO:0000256" key="2">
    <source>
        <dbReference type="RuleBase" id="RU363015"/>
    </source>
</evidence>
<dbReference type="FunFam" id="3.40.50.450:FF:000011">
    <property type="entry name" value="TIGR00730 family Rossman fold protein"/>
    <property type="match status" value="1"/>
</dbReference>
<reference evidence="4 5" key="1">
    <citation type="submission" date="2018-03" db="EMBL/GenBank/DDBJ databases">
        <title>Adhaeribacter sp. HMF7605 Genome sequencing and assembly.</title>
        <authorList>
            <person name="Kang H."/>
            <person name="Kang J."/>
            <person name="Cha I."/>
            <person name="Kim H."/>
            <person name="Joh K."/>
        </authorList>
    </citation>
    <scope>NUCLEOTIDE SEQUENCE [LARGE SCALE GENOMIC DNA]</scope>
    <source>
        <strain evidence="4 5">HMF7605</strain>
    </source>
</reference>
<dbReference type="InterPro" id="IPR052341">
    <property type="entry name" value="LOG_family_nucleotidases"/>
</dbReference>
<dbReference type="AlphaFoldDB" id="A0A2T2YFS4"/>
<dbReference type="EC" id="3.2.2.n1" evidence="2"/>
<evidence type="ECO:0000313" key="4">
    <source>
        <dbReference type="EMBL" id="PSR54361.1"/>
    </source>
</evidence>
<comment type="catalytic activity">
    <reaction evidence="1">
        <text>AMP + H2O = D-ribose 5-phosphate + adenine</text>
        <dbReference type="Rhea" id="RHEA:20129"/>
        <dbReference type="ChEBI" id="CHEBI:15377"/>
        <dbReference type="ChEBI" id="CHEBI:16708"/>
        <dbReference type="ChEBI" id="CHEBI:78346"/>
        <dbReference type="ChEBI" id="CHEBI:456215"/>
        <dbReference type="EC" id="3.2.2.4"/>
    </reaction>
</comment>
<sequence>MTKLRKTSKTKLHEETVNEGSGQTIIQPEINDNKAKSIKEARKQALKDNRTISDDDSKIRRAFVDKDWNEIRIADSWQIFKVMAEFVEGFEKLSRIGPCVSIFGSARTKPDNPYYKIAEEIAAKLVRHGYGVITGGGPGIMEAGNKGAHSEGGKSVGLNIELPFEQSHNIYIDHDKILDFDYFFVRKVMFVKYAQGFVVMPGGFGTLDELFEAITLIQTKKIGKFPIILVGKQYWQGLFDWIEDVMLHSENNISPEDLNLVHLVDNATDAVKVIDDFYGKYLLSPNF</sequence>
<dbReference type="GO" id="GO:0009691">
    <property type="term" value="P:cytokinin biosynthetic process"/>
    <property type="evidence" value="ECO:0007669"/>
    <property type="project" value="UniProtKB-UniRule"/>
</dbReference>
<dbReference type="GO" id="GO:0005829">
    <property type="term" value="C:cytosol"/>
    <property type="evidence" value="ECO:0007669"/>
    <property type="project" value="TreeGrafter"/>
</dbReference>
<dbReference type="GO" id="GO:0008714">
    <property type="term" value="F:AMP nucleosidase activity"/>
    <property type="evidence" value="ECO:0007669"/>
    <property type="project" value="UniProtKB-EC"/>
</dbReference>
<dbReference type="Pfam" id="PF03641">
    <property type="entry name" value="Lysine_decarbox"/>
    <property type="match status" value="1"/>
</dbReference>
<keyword evidence="5" id="KW-1185">Reference proteome</keyword>
<comment type="caution">
    <text evidence="4">The sequence shown here is derived from an EMBL/GenBank/DDBJ whole genome shotgun (WGS) entry which is preliminary data.</text>
</comment>
<protein>
    <recommendedName>
        <fullName evidence="2">Cytokinin riboside 5'-monophosphate phosphoribohydrolase</fullName>
        <ecNumber evidence="2">3.2.2.n1</ecNumber>
    </recommendedName>
</protein>
<dbReference type="RefSeq" id="WP_106929970.1">
    <property type="nucleotide sequence ID" value="NZ_PYFT01000001.1"/>
</dbReference>
<gene>
    <name evidence="4" type="ORF">AHMF7605_12990</name>
</gene>
<dbReference type="Proteomes" id="UP000240357">
    <property type="component" value="Unassembled WGS sequence"/>
</dbReference>
<keyword evidence="2" id="KW-0378">Hydrolase</keyword>
<dbReference type="OrthoDB" id="9801098at2"/>
<keyword evidence="2" id="KW-0203">Cytokinin biosynthesis</keyword>
<comment type="similarity">
    <text evidence="2">Belongs to the LOG family.</text>
</comment>
<accession>A0A2T2YFS4</accession>
<dbReference type="InterPro" id="IPR031100">
    <property type="entry name" value="LOG_fam"/>
</dbReference>
<proteinExistence type="inferred from homology"/>
<dbReference type="EMBL" id="PYFT01000001">
    <property type="protein sequence ID" value="PSR54361.1"/>
    <property type="molecule type" value="Genomic_DNA"/>
</dbReference>
<dbReference type="PANTHER" id="PTHR43393:SF3">
    <property type="entry name" value="LYSINE DECARBOXYLASE-LIKE PROTEIN"/>
    <property type="match status" value="1"/>
</dbReference>
<dbReference type="SUPFAM" id="SSF102405">
    <property type="entry name" value="MCP/YpsA-like"/>
    <property type="match status" value="1"/>
</dbReference>
<dbReference type="PANTHER" id="PTHR43393">
    <property type="entry name" value="CYTOKININ RIBOSIDE 5'-MONOPHOSPHATE PHOSPHORIBOHYDROLASE"/>
    <property type="match status" value="1"/>
</dbReference>
<dbReference type="Gene3D" id="3.40.50.450">
    <property type="match status" value="1"/>
</dbReference>
<organism evidence="4 5">
    <name type="scientific">Adhaeribacter arboris</name>
    <dbReference type="NCBI Taxonomy" id="2072846"/>
    <lineage>
        <taxon>Bacteria</taxon>
        <taxon>Pseudomonadati</taxon>
        <taxon>Bacteroidota</taxon>
        <taxon>Cytophagia</taxon>
        <taxon>Cytophagales</taxon>
        <taxon>Hymenobacteraceae</taxon>
        <taxon>Adhaeribacter</taxon>
    </lineage>
</organism>
<dbReference type="NCBIfam" id="TIGR00730">
    <property type="entry name" value="Rossman fold protein, TIGR00730 family"/>
    <property type="match status" value="1"/>
</dbReference>
<feature type="compositionally biased region" description="Basic residues" evidence="3">
    <location>
        <begin position="1"/>
        <end position="10"/>
    </location>
</feature>
<evidence type="ECO:0000313" key="5">
    <source>
        <dbReference type="Proteomes" id="UP000240357"/>
    </source>
</evidence>
<evidence type="ECO:0000256" key="1">
    <source>
        <dbReference type="ARBA" id="ARBA00000274"/>
    </source>
</evidence>
<dbReference type="InterPro" id="IPR005269">
    <property type="entry name" value="LOG"/>
</dbReference>